<keyword evidence="2" id="KW-0443">Lipid metabolism</keyword>
<dbReference type="GO" id="GO:0016042">
    <property type="term" value="P:lipid catabolic process"/>
    <property type="evidence" value="ECO:0007669"/>
    <property type="project" value="UniProtKB-KW"/>
</dbReference>
<gene>
    <name evidence="4" type="ORF">LPTSP1_24470</name>
</gene>
<keyword evidence="1" id="KW-0442">Lipid degradation</keyword>
<comment type="caution">
    <text evidence="4">The sequence shown here is derived from an EMBL/GenBank/DDBJ whole genome shotgun (WGS) entry which is preliminary data.</text>
</comment>
<reference evidence="4 5" key="1">
    <citation type="submission" date="2018-02" db="EMBL/GenBank/DDBJ databases">
        <title>Novel Leptospira species isolated from soil and water in Japan.</title>
        <authorList>
            <person name="Nakao R."/>
            <person name="Masuzawa T."/>
        </authorList>
    </citation>
    <scope>NUCLEOTIDE SEQUENCE [LARGE SCALE GENOMIC DNA]</scope>
    <source>
        <strain evidence="4 5">E8</strain>
    </source>
</reference>
<dbReference type="InterPro" id="IPR000073">
    <property type="entry name" value="AB_hydrolase_1"/>
</dbReference>
<evidence type="ECO:0000256" key="1">
    <source>
        <dbReference type="ARBA" id="ARBA00022963"/>
    </source>
</evidence>
<dbReference type="PANTHER" id="PTHR11005">
    <property type="entry name" value="LYSOSOMAL ACID LIPASE-RELATED"/>
    <property type="match status" value="1"/>
</dbReference>
<dbReference type="EMBL" id="BFAY01000011">
    <property type="protein sequence ID" value="GBF39445.1"/>
    <property type="molecule type" value="Genomic_DNA"/>
</dbReference>
<keyword evidence="5" id="KW-1185">Reference proteome</keyword>
<evidence type="ECO:0000259" key="3">
    <source>
        <dbReference type="Pfam" id="PF00561"/>
    </source>
</evidence>
<evidence type="ECO:0000256" key="2">
    <source>
        <dbReference type="ARBA" id="ARBA00023098"/>
    </source>
</evidence>
<sequence length="358" mass="40161">MIAGMLRFLFAFFVCVPLIVSCSANIALKGEILHPKTSDGWDLTLEHFPPLQGTSHKKFPVILCHGFIANRIYLKINEKSSIVAHLQKEGYDVWLLELRGKQEAGSPSLFWGDKTFDYSIDDYIKQDADAAIQYVLKTTGKEKVNWIGHSMGGMLQYARLGSLGESRVANFVAIGSPAIMDPPSDVLKLWSSFTWLMNLWPAVPTETWSGVRGGTGLPIFPKRSFEEIFWHAPNIEPKIVSGIFTDSIATVSKREARQMDKIVETGQFRSEDGKLIYSQSFGNIKIPVLLVAGRRDKLGFAYSLRYVYDQLGSTDKTLFVLSKGKGFSEDYGHTDLVVGKKADDEVFPTIIHWLNKRN</sequence>
<protein>
    <submittedName>
        <fullName evidence="4">Lipase</fullName>
    </submittedName>
</protein>
<evidence type="ECO:0000313" key="5">
    <source>
        <dbReference type="Proteomes" id="UP000245076"/>
    </source>
</evidence>
<evidence type="ECO:0000313" key="4">
    <source>
        <dbReference type="EMBL" id="GBF39445.1"/>
    </source>
</evidence>
<proteinExistence type="predicted"/>
<dbReference type="SUPFAM" id="SSF53474">
    <property type="entry name" value="alpha/beta-Hydrolases"/>
    <property type="match status" value="1"/>
</dbReference>
<dbReference type="Gene3D" id="3.40.50.1820">
    <property type="entry name" value="alpha/beta hydrolase"/>
    <property type="match status" value="1"/>
</dbReference>
<dbReference type="InterPro" id="IPR029058">
    <property type="entry name" value="AB_hydrolase_fold"/>
</dbReference>
<feature type="domain" description="AB hydrolase-1" evidence="3">
    <location>
        <begin position="60"/>
        <end position="322"/>
    </location>
</feature>
<organism evidence="4 5">
    <name type="scientific">Leptospira johnsonii</name>
    <dbReference type="NCBI Taxonomy" id="1917820"/>
    <lineage>
        <taxon>Bacteria</taxon>
        <taxon>Pseudomonadati</taxon>
        <taxon>Spirochaetota</taxon>
        <taxon>Spirochaetia</taxon>
        <taxon>Leptospirales</taxon>
        <taxon>Leptospiraceae</taxon>
        <taxon>Leptospira</taxon>
    </lineage>
</organism>
<dbReference type="Proteomes" id="UP000245076">
    <property type="component" value="Unassembled WGS sequence"/>
</dbReference>
<dbReference type="Pfam" id="PF00561">
    <property type="entry name" value="Abhydrolase_1"/>
    <property type="match status" value="1"/>
</dbReference>
<name>A0A2P2D4B4_9LEPT</name>
<dbReference type="PROSITE" id="PS51257">
    <property type="entry name" value="PROKAR_LIPOPROTEIN"/>
    <property type="match status" value="1"/>
</dbReference>
<accession>A0A2P2D4B4</accession>
<dbReference type="AlphaFoldDB" id="A0A2P2D4B4"/>